<name>A0A9W4D1S2_BLUGR</name>
<proteinExistence type="predicted"/>
<keyword evidence="1" id="KW-0732">Signal</keyword>
<dbReference type="AlphaFoldDB" id="A0A9W4D1S2"/>
<dbReference type="EMBL" id="CAJHIT010000006">
    <property type="protein sequence ID" value="CAD6502564.1"/>
    <property type="molecule type" value="Genomic_DNA"/>
</dbReference>
<protein>
    <submittedName>
        <fullName evidence="2">BgTH12-05155</fullName>
    </submittedName>
</protein>
<evidence type="ECO:0000313" key="3">
    <source>
        <dbReference type="Proteomes" id="UP000683417"/>
    </source>
</evidence>
<evidence type="ECO:0000313" key="2">
    <source>
        <dbReference type="EMBL" id="CAD6502564.1"/>
    </source>
</evidence>
<organism evidence="2 3">
    <name type="scientific">Blumeria graminis f. sp. triticale</name>
    <dbReference type="NCBI Taxonomy" id="1689686"/>
    <lineage>
        <taxon>Eukaryota</taxon>
        <taxon>Fungi</taxon>
        <taxon>Dikarya</taxon>
        <taxon>Ascomycota</taxon>
        <taxon>Pezizomycotina</taxon>
        <taxon>Leotiomycetes</taxon>
        <taxon>Erysiphales</taxon>
        <taxon>Erysiphaceae</taxon>
        <taxon>Blumeria</taxon>
    </lineage>
</organism>
<gene>
    <name evidence="2" type="ORF">BGTH12_LOCUS3922</name>
</gene>
<feature type="chain" id="PRO_5040773641" evidence="1">
    <location>
        <begin position="22"/>
        <end position="73"/>
    </location>
</feature>
<accession>A0A9W4D1S2</accession>
<reference evidence="2" key="1">
    <citation type="submission" date="2020-10" db="EMBL/GenBank/DDBJ databases">
        <authorList>
            <person name="Muller C M."/>
        </authorList>
    </citation>
    <scope>NUCLEOTIDE SEQUENCE</scope>
    <source>
        <strain evidence="2">THUN-12</strain>
    </source>
</reference>
<comment type="caution">
    <text evidence="2">The sequence shown here is derived from an EMBL/GenBank/DDBJ whole genome shotgun (WGS) entry which is preliminary data.</text>
</comment>
<dbReference type="Proteomes" id="UP000683417">
    <property type="component" value="Unassembled WGS sequence"/>
</dbReference>
<feature type="signal peptide" evidence="1">
    <location>
        <begin position="1"/>
        <end position="21"/>
    </location>
</feature>
<sequence length="73" mass="8255">MRFSSLAIIFQSASIFVTTLAGTSVNHIDENRKSFFCNGVLIEYNQLAQQRTLLQRIAGMTNPNGLFQIFLEK</sequence>
<evidence type="ECO:0000256" key="1">
    <source>
        <dbReference type="SAM" id="SignalP"/>
    </source>
</evidence>